<comment type="caution">
    <text evidence="3">The sequence shown here is derived from an EMBL/GenBank/DDBJ whole genome shotgun (WGS) entry which is preliminary data.</text>
</comment>
<gene>
    <name evidence="3" type="ORF">J2Z32_001905</name>
</gene>
<reference evidence="3 4" key="1">
    <citation type="submission" date="2021-03" db="EMBL/GenBank/DDBJ databases">
        <title>Genomic Encyclopedia of Type Strains, Phase IV (KMG-IV): sequencing the most valuable type-strain genomes for metagenomic binning, comparative biology and taxonomic classification.</title>
        <authorList>
            <person name="Goeker M."/>
        </authorList>
    </citation>
    <scope>NUCLEOTIDE SEQUENCE [LARGE SCALE GENOMIC DNA]</scope>
    <source>
        <strain evidence="3 4">DSM 14349</strain>
    </source>
</reference>
<dbReference type="EMBL" id="JAGGKG010000007">
    <property type="protein sequence ID" value="MBP1905277.1"/>
    <property type="molecule type" value="Genomic_DNA"/>
</dbReference>
<keyword evidence="1" id="KW-1133">Transmembrane helix</keyword>
<protein>
    <submittedName>
        <fullName evidence="3">Exopolysaccharide biosynthesis protein</fullName>
    </submittedName>
</protein>
<dbReference type="Pfam" id="PF09992">
    <property type="entry name" value="NAGPA"/>
    <property type="match status" value="1"/>
</dbReference>
<accession>A0ABS4FRT2</accession>
<dbReference type="InterPro" id="IPR018711">
    <property type="entry name" value="NAGPA"/>
</dbReference>
<evidence type="ECO:0000313" key="3">
    <source>
        <dbReference type="EMBL" id="MBP1905277.1"/>
    </source>
</evidence>
<dbReference type="RefSeq" id="WP_210088905.1">
    <property type="nucleotide sequence ID" value="NZ_JAGGKG010000007.1"/>
</dbReference>
<keyword evidence="1" id="KW-0812">Transmembrane</keyword>
<evidence type="ECO:0000259" key="2">
    <source>
        <dbReference type="Pfam" id="PF09992"/>
    </source>
</evidence>
<dbReference type="Proteomes" id="UP001519272">
    <property type="component" value="Unassembled WGS sequence"/>
</dbReference>
<organism evidence="3 4">
    <name type="scientific">Paenibacillus turicensis</name>
    <dbReference type="NCBI Taxonomy" id="160487"/>
    <lineage>
        <taxon>Bacteria</taxon>
        <taxon>Bacillati</taxon>
        <taxon>Bacillota</taxon>
        <taxon>Bacilli</taxon>
        <taxon>Bacillales</taxon>
        <taxon>Paenibacillaceae</taxon>
        <taxon>Paenibacillus</taxon>
    </lineage>
</organism>
<evidence type="ECO:0000313" key="4">
    <source>
        <dbReference type="Proteomes" id="UP001519272"/>
    </source>
</evidence>
<sequence>MIAPHKQINRFFLLLAGPLLGLFIGLVISGVTIQLLAVNESLSEPETLSNQLVSINEELQHSENLARSISASMKKTVDLYNKTTSTMKSINQLSKKTAEQPENIYNNRITTKLGTPYANIQSDKIRIEMYKVKPGTYEGYAMKIKLKSADAMKMVLAKDKLGAAETTLQAVQRSGAVAGINAGGFADSKGQRYPLSTTVLDKKYVGGFEPTYKDLFFVGLNEQGKLIGGKFSQQAQLDSLGPVFGASFVPVLMQNGNKTTIPDKWKTSPLRAPRTVIGNYKDDQLIVFVVDGYDERGGSGATLEELQGRMVKWGVQNAYNLDGGGSSSLVVNSRVVNRPSDGSLRAVPTHFLFFK</sequence>
<keyword evidence="1" id="KW-0472">Membrane</keyword>
<keyword evidence="4" id="KW-1185">Reference proteome</keyword>
<proteinExistence type="predicted"/>
<name>A0ABS4FRT2_9BACL</name>
<feature type="domain" description="Phosphodiester glycosidase" evidence="2">
    <location>
        <begin position="175"/>
        <end position="354"/>
    </location>
</feature>
<dbReference type="PANTHER" id="PTHR40446">
    <property type="entry name" value="N-ACETYLGLUCOSAMINE-1-PHOSPHODIESTER ALPHA-N-ACETYLGLUCOSAMINIDASE"/>
    <property type="match status" value="1"/>
</dbReference>
<dbReference type="PANTHER" id="PTHR40446:SF2">
    <property type="entry name" value="N-ACETYLGLUCOSAMINE-1-PHOSPHODIESTER ALPHA-N-ACETYLGLUCOSAMINIDASE"/>
    <property type="match status" value="1"/>
</dbReference>
<feature type="transmembrane region" description="Helical" evidence="1">
    <location>
        <begin position="12"/>
        <end position="37"/>
    </location>
</feature>
<evidence type="ECO:0000256" key="1">
    <source>
        <dbReference type="SAM" id="Phobius"/>
    </source>
</evidence>